<evidence type="ECO:0000259" key="3">
    <source>
        <dbReference type="Pfam" id="PF04536"/>
    </source>
</evidence>
<dbReference type="PANTHER" id="PTHR30373:SF2">
    <property type="entry name" value="UPF0603 PROTEIN YGCG"/>
    <property type="match status" value="1"/>
</dbReference>
<evidence type="ECO:0000256" key="2">
    <source>
        <dbReference type="SAM" id="Phobius"/>
    </source>
</evidence>
<dbReference type="Pfam" id="PF04536">
    <property type="entry name" value="TPM_phosphatase"/>
    <property type="match status" value="1"/>
</dbReference>
<sequence>MSLTLRMRIVVLALLTLLGTPAWALAFPAFSGLVVDQANILPADRKVALEQKLEAFQKRTGKQLVVATVSSLEGDDIQDYGYQLGRAWDVGLKAAGNGTILLVAPNERKVGIETASGVSGLLTDAYTSVVINSKIRPAFKAGDMPGGIDAGTDAIIEILSMPDDQAHAKEQAAVAAWDKEHKRSSDGGVPGALIFWLIIVAWVVIAGFVRRARYGQRYQGSNWPIWLWAVDSALNSRSSSWGGGSSWSGGGSSDSGGGGWMGGGFTGGGGGGSSFDGGGSSGSW</sequence>
<dbReference type="AlphaFoldDB" id="A0A838L9F3"/>
<dbReference type="PANTHER" id="PTHR30373">
    <property type="entry name" value="UPF0603 PROTEIN YGCG"/>
    <property type="match status" value="1"/>
</dbReference>
<feature type="domain" description="TPM" evidence="3">
    <location>
        <begin position="34"/>
        <end position="157"/>
    </location>
</feature>
<dbReference type="EMBL" id="JACEIB010000007">
    <property type="protein sequence ID" value="MBA2934756.1"/>
    <property type="molecule type" value="Genomic_DNA"/>
</dbReference>
<accession>A0A838L9F3</accession>
<keyword evidence="2" id="KW-1133">Transmembrane helix</keyword>
<evidence type="ECO:0000313" key="4">
    <source>
        <dbReference type="EMBL" id="MBA2934756.1"/>
    </source>
</evidence>
<dbReference type="InterPro" id="IPR007621">
    <property type="entry name" value="TPM_dom"/>
</dbReference>
<keyword evidence="2" id="KW-0812">Transmembrane</keyword>
<proteinExistence type="predicted"/>
<comment type="caution">
    <text evidence="4">The sequence shown here is derived from an EMBL/GenBank/DDBJ whole genome shotgun (WGS) entry which is preliminary data.</text>
</comment>
<organism evidence="4 5">
    <name type="scientific">Sphingomonas chungangi</name>
    <dbReference type="NCBI Taxonomy" id="2683589"/>
    <lineage>
        <taxon>Bacteria</taxon>
        <taxon>Pseudomonadati</taxon>
        <taxon>Pseudomonadota</taxon>
        <taxon>Alphaproteobacteria</taxon>
        <taxon>Sphingomonadales</taxon>
        <taxon>Sphingomonadaceae</taxon>
        <taxon>Sphingomonas</taxon>
    </lineage>
</organism>
<name>A0A838L9F3_9SPHN</name>
<feature type="transmembrane region" description="Helical" evidence="2">
    <location>
        <begin position="189"/>
        <end position="209"/>
    </location>
</feature>
<dbReference type="RefSeq" id="WP_160366533.1">
    <property type="nucleotide sequence ID" value="NZ_JACEIB010000007.1"/>
</dbReference>
<evidence type="ECO:0000256" key="1">
    <source>
        <dbReference type="SAM" id="MobiDB-lite"/>
    </source>
</evidence>
<dbReference type="Proteomes" id="UP000570166">
    <property type="component" value="Unassembled WGS sequence"/>
</dbReference>
<keyword evidence="2" id="KW-0472">Membrane</keyword>
<protein>
    <submittedName>
        <fullName evidence="4">TPM domain-containing protein</fullName>
    </submittedName>
</protein>
<dbReference type="Gene3D" id="3.10.310.50">
    <property type="match status" value="1"/>
</dbReference>
<feature type="region of interest" description="Disordered" evidence="1">
    <location>
        <begin position="241"/>
        <end position="284"/>
    </location>
</feature>
<reference evidence="4 5" key="1">
    <citation type="submission" date="2020-07" db="EMBL/GenBank/DDBJ databases">
        <authorList>
            <person name="Sun Q."/>
        </authorList>
    </citation>
    <scope>NUCLEOTIDE SEQUENCE [LARGE SCALE GENOMIC DNA]</scope>
    <source>
        <strain evidence="4 5">CGMCC 1.13654</strain>
    </source>
</reference>
<evidence type="ECO:0000313" key="5">
    <source>
        <dbReference type="Proteomes" id="UP000570166"/>
    </source>
</evidence>
<keyword evidence="5" id="KW-1185">Reference proteome</keyword>
<gene>
    <name evidence="4" type="ORF">HZF05_11675</name>
</gene>